<dbReference type="EMBL" id="CM056742">
    <property type="protein sequence ID" value="KAJ8676051.1"/>
    <property type="molecule type" value="Genomic_DNA"/>
</dbReference>
<dbReference type="Proteomes" id="UP001239111">
    <property type="component" value="Chromosome 2"/>
</dbReference>
<organism evidence="1 2">
    <name type="scientific">Eretmocerus hayati</name>
    <dbReference type="NCBI Taxonomy" id="131215"/>
    <lineage>
        <taxon>Eukaryota</taxon>
        <taxon>Metazoa</taxon>
        <taxon>Ecdysozoa</taxon>
        <taxon>Arthropoda</taxon>
        <taxon>Hexapoda</taxon>
        <taxon>Insecta</taxon>
        <taxon>Pterygota</taxon>
        <taxon>Neoptera</taxon>
        <taxon>Endopterygota</taxon>
        <taxon>Hymenoptera</taxon>
        <taxon>Apocrita</taxon>
        <taxon>Proctotrupomorpha</taxon>
        <taxon>Chalcidoidea</taxon>
        <taxon>Aphelinidae</taxon>
        <taxon>Aphelininae</taxon>
        <taxon>Eretmocerus</taxon>
    </lineage>
</organism>
<protein>
    <submittedName>
        <fullName evidence="1">Uncharacterized protein</fullName>
    </submittedName>
</protein>
<name>A0ACC2NZ37_9HYME</name>
<comment type="caution">
    <text evidence="1">The sequence shown here is derived from an EMBL/GenBank/DDBJ whole genome shotgun (WGS) entry which is preliminary data.</text>
</comment>
<keyword evidence="2" id="KW-1185">Reference proteome</keyword>
<accession>A0ACC2NZ37</accession>
<evidence type="ECO:0000313" key="2">
    <source>
        <dbReference type="Proteomes" id="UP001239111"/>
    </source>
</evidence>
<evidence type="ECO:0000313" key="1">
    <source>
        <dbReference type="EMBL" id="KAJ8676051.1"/>
    </source>
</evidence>
<proteinExistence type="predicted"/>
<sequence>MEIEELNDALEILDRAIENFPHGAEAVDEVKPIQLRIVDMRQHLRHLNARHLTLKAVKNLNFTPDPPVKDLSNALEELNTQTTDYLINTRVLKLSCQSKAIQDILYHRKSDPVTQKKVQVCLDKLFTLNQRLMSKKEKKKKLMELENNLKMECHHAIYNHQEFLKQKETKMREHIQNQNQNEAENFRDQLDRAVRKVNTTKRLIVNCIAAAGHILHNDRDVVEMLAKHRELINHERLKEMTEMET</sequence>
<reference evidence="1" key="1">
    <citation type="submission" date="2023-04" db="EMBL/GenBank/DDBJ databases">
        <title>A chromosome-level genome assembly of the parasitoid wasp Eretmocerus hayati.</title>
        <authorList>
            <person name="Zhong Y."/>
            <person name="Liu S."/>
            <person name="Liu Y."/>
        </authorList>
    </citation>
    <scope>NUCLEOTIDE SEQUENCE</scope>
    <source>
        <strain evidence="1">ZJU_SS_LIU_2023</strain>
    </source>
</reference>
<gene>
    <name evidence="1" type="ORF">QAD02_011837</name>
</gene>